<evidence type="ECO:0000313" key="9">
    <source>
        <dbReference type="EMBL" id="SET68881.1"/>
    </source>
</evidence>
<gene>
    <name evidence="9" type="ORF">SAMN04489858_10878</name>
</gene>
<evidence type="ECO:0000256" key="4">
    <source>
        <dbReference type="ARBA" id="ARBA00022833"/>
    </source>
</evidence>
<reference evidence="9 10" key="1">
    <citation type="submission" date="2016-10" db="EMBL/GenBank/DDBJ databases">
        <authorList>
            <person name="de Groot N.N."/>
        </authorList>
    </citation>
    <scope>NUCLEOTIDE SEQUENCE [LARGE SCALE GENOMIC DNA]</scope>
    <source>
        <strain evidence="9 10">DSM 17862</strain>
    </source>
</reference>
<sequence>MGKGQGLQRQMTRDKVMANGITPKRGQGRMQAIMAGKSAPRRLAAMAVIVAGLLAGCAPVQTSAPQGQPTQSSRAPSMDIVTPDDSARVFVAVMRRMEPAVERECLQRRTQPINCDFQFVVDDRPGLEPNAFQTVDDNGRPIIGFTLSLIAATRNSDEIAFVVGHEAAHHILNHLDRKAGAAAAGAVILGSIASIYGGDAAAIEQAQQIGASVGSRYYSKDWELQADYLGAIVSLNAGFDPMRGARFFERLPDPGNHVLGTHPSRASRLAQVQRAIEDVRSGRTR</sequence>
<keyword evidence="1 6" id="KW-0645">Protease</keyword>
<organism evidence="9 10">
    <name type="scientific">Paracoccus homiensis</name>
    <dbReference type="NCBI Taxonomy" id="364199"/>
    <lineage>
        <taxon>Bacteria</taxon>
        <taxon>Pseudomonadati</taxon>
        <taxon>Pseudomonadota</taxon>
        <taxon>Alphaproteobacteria</taxon>
        <taxon>Rhodobacterales</taxon>
        <taxon>Paracoccaceae</taxon>
        <taxon>Paracoccus</taxon>
    </lineage>
</organism>
<dbReference type="PANTHER" id="PTHR22726:SF1">
    <property type="entry name" value="METALLOENDOPEPTIDASE OMA1, MITOCHONDRIAL"/>
    <property type="match status" value="1"/>
</dbReference>
<keyword evidence="4 6" id="KW-0862">Zinc</keyword>
<accession>A0A1I0GF37</accession>
<evidence type="ECO:0000256" key="1">
    <source>
        <dbReference type="ARBA" id="ARBA00022670"/>
    </source>
</evidence>
<dbReference type="GO" id="GO:0051603">
    <property type="term" value="P:proteolysis involved in protein catabolic process"/>
    <property type="evidence" value="ECO:0007669"/>
    <property type="project" value="TreeGrafter"/>
</dbReference>
<evidence type="ECO:0000313" key="10">
    <source>
        <dbReference type="Proteomes" id="UP000199180"/>
    </source>
</evidence>
<proteinExistence type="inferred from homology"/>
<dbReference type="STRING" id="364199.SAMN04489858_10878"/>
<keyword evidence="5 6" id="KW-0482">Metalloprotease</keyword>
<evidence type="ECO:0000256" key="2">
    <source>
        <dbReference type="ARBA" id="ARBA00022723"/>
    </source>
</evidence>
<evidence type="ECO:0000256" key="7">
    <source>
        <dbReference type="SAM" id="MobiDB-lite"/>
    </source>
</evidence>
<dbReference type="Gene3D" id="3.30.2010.10">
    <property type="entry name" value="Metalloproteases ('zincins'), catalytic domain"/>
    <property type="match status" value="1"/>
</dbReference>
<evidence type="ECO:0000256" key="3">
    <source>
        <dbReference type="ARBA" id="ARBA00022801"/>
    </source>
</evidence>
<feature type="region of interest" description="Disordered" evidence="7">
    <location>
        <begin position="1"/>
        <end position="25"/>
    </location>
</feature>
<dbReference type="InterPro" id="IPR051156">
    <property type="entry name" value="Mito/Outer_Membr_Metalloprot"/>
</dbReference>
<dbReference type="Proteomes" id="UP000199180">
    <property type="component" value="Unassembled WGS sequence"/>
</dbReference>
<dbReference type="Pfam" id="PF01435">
    <property type="entry name" value="Peptidase_M48"/>
    <property type="match status" value="1"/>
</dbReference>
<keyword evidence="2" id="KW-0479">Metal-binding</keyword>
<dbReference type="InterPro" id="IPR001915">
    <property type="entry name" value="Peptidase_M48"/>
</dbReference>
<dbReference type="GO" id="GO:0016020">
    <property type="term" value="C:membrane"/>
    <property type="evidence" value="ECO:0007669"/>
    <property type="project" value="TreeGrafter"/>
</dbReference>
<evidence type="ECO:0000256" key="6">
    <source>
        <dbReference type="RuleBase" id="RU003983"/>
    </source>
</evidence>
<feature type="domain" description="Peptidase M48" evidence="8">
    <location>
        <begin position="117"/>
        <end position="274"/>
    </location>
</feature>
<dbReference type="GO" id="GO:0046872">
    <property type="term" value="F:metal ion binding"/>
    <property type="evidence" value="ECO:0007669"/>
    <property type="project" value="UniProtKB-KW"/>
</dbReference>
<evidence type="ECO:0000259" key="8">
    <source>
        <dbReference type="Pfam" id="PF01435"/>
    </source>
</evidence>
<dbReference type="AlphaFoldDB" id="A0A1I0GF37"/>
<comment type="cofactor">
    <cofactor evidence="6">
        <name>Zn(2+)</name>
        <dbReference type="ChEBI" id="CHEBI:29105"/>
    </cofactor>
    <text evidence="6">Binds 1 zinc ion per subunit.</text>
</comment>
<dbReference type="GO" id="GO:0004222">
    <property type="term" value="F:metalloendopeptidase activity"/>
    <property type="evidence" value="ECO:0007669"/>
    <property type="project" value="InterPro"/>
</dbReference>
<keyword evidence="3 6" id="KW-0378">Hydrolase</keyword>
<protein>
    <submittedName>
        <fullName evidence="9">Peptidase family M48</fullName>
    </submittedName>
</protein>
<keyword evidence="10" id="KW-1185">Reference proteome</keyword>
<dbReference type="PANTHER" id="PTHR22726">
    <property type="entry name" value="METALLOENDOPEPTIDASE OMA1"/>
    <property type="match status" value="1"/>
</dbReference>
<name>A0A1I0GF37_9RHOB</name>
<dbReference type="EMBL" id="FOHO01000008">
    <property type="protein sequence ID" value="SET68881.1"/>
    <property type="molecule type" value="Genomic_DNA"/>
</dbReference>
<comment type="similarity">
    <text evidence="6">Belongs to the peptidase M48 family.</text>
</comment>
<evidence type="ECO:0000256" key="5">
    <source>
        <dbReference type="ARBA" id="ARBA00023049"/>
    </source>
</evidence>